<organism evidence="3 4">
    <name type="scientific">Calidithermus terrae</name>
    <dbReference type="NCBI Taxonomy" id="1408545"/>
    <lineage>
        <taxon>Bacteria</taxon>
        <taxon>Thermotogati</taxon>
        <taxon>Deinococcota</taxon>
        <taxon>Deinococci</taxon>
        <taxon>Thermales</taxon>
        <taxon>Thermaceae</taxon>
        <taxon>Calidithermus</taxon>
    </lineage>
</organism>
<reference evidence="3 4" key="1">
    <citation type="submission" date="2018-08" db="EMBL/GenBank/DDBJ databases">
        <title>Meiothermus terrae DSM 26712 genome sequencing project.</title>
        <authorList>
            <person name="Da Costa M.S."/>
            <person name="Albuquerque L."/>
            <person name="Raposo P."/>
            <person name="Froufe H.J.C."/>
            <person name="Barroso C.S."/>
            <person name="Egas C."/>
        </authorList>
    </citation>
    <scope>NUCLEOTIDE SEQUENCE [LARGE SCALE GENOMIC DNA]</scope>
    <source>
        <strain evidence="3 4">DSM 26712</strain>
    </source>
</reference>
<evidence type="ECO:0000256" key="1">
    <source>
        <dbReference type="SAM" id="SignalP"/>
    </source>
</evidence>
<dbReference type="InterPro" id="IPR011600">
    <property type="entry name" value="Pept_C14_caspase"/>
</dbReference>
<dbReference type="SUPFAM" id="SSF52129">
    <property type="entry name" value="Caspase-like"/>
    <property type="match status" value="1"/>
</dbReference>
<evidence type="ECO:0000313" key="3">
    <source>
        <dbReference type="EMBL" id="RIH81459.1"/>
    </source>
</evidence>
<sequence>MPWICLAFLLLSALAWASPTPGRVYALVVGINNYRSYPDIPPLPSLSYAESDARKFAKALGGVTRLRLLLDDEATKNALEAELRDLARRLGPADVLVVYYAGHGLPNSEGQASLIPSDARTTDEETWLPLERVQAIVRQYSADQGRLMLILDACFSGQSQAGSRSFTPPGDYQLAQAPQVEEQNVLLASSSETQPSWEDDELGGGVFTAFLLEAMSGKGDANNDGYVTLQEAFVYLAGRVEGYSRQKGKSQTPRLYGPGHAFRLVQNPAVVTRNRLGNLLRLGQIHGDAFDALMGWLEAPSLPEDFRLYLEGALGEPGFVLLARSGAIPKVPPNPQQDKRLVRIGGLRLKALIRRDQFWPLAQMISAGKAPKDVSDYLAGRLSEKRFVQRVWAGAIVGVPR</sequence>
<dbReference type="PANTHER" id="PTHR22576:SF37">
    <property type="entry name" value="MUCOSA-ASSOCIATED LYMPHOID TISSUE LYMPHOMA TRANSLOCATION PROTEIN 1"/>
    <property type="match status" value="1"/>
</dbReference>
<dbReference type="AlphaFoldDB" id="A0A399EE67"/>
<keyword evidence="1" id="KW-0732">Signal</keyword>
<protein>
    <submittedName>
        <fullName evidence="3">Caspase domain protein</fullName>
    </submittedName>
</protein>
<dbReference type="InterPro" id="IPR052039">
    <property type="entry name" value="Caspase-related_regulators"/>
</dbReference>
<feature type="domain" description="Peptidase C14 caspase" evidence="2">
    <location>
        <begin position="24"/>
        <end position="256"/>
    </location>
</feature>
<evidence type="ECO:0000259" key="2">
    <source>
        <dbReference type="Pfam" id="PF00656"/>
    </source>
</evidence>
<dbReference type="GO" id="GO:0006508">
    <property type="term" value="P:proteolysis"/>
    <property type="evidence" value="ECO:0007669"/>
    <property type="project" value="InterPro"/>
</dbReference>
<dbReference type="GO" id="GO:0004197">
    <property type="term" value="F:cysteine-type endopeptidase activity"/>
    <property type="evidence" value="ECO:0007669"/>
    <property type="project" value="InterPro"/>
</dbReference>
<dbReference type="Proteomes" id="UP000265715">
    <property type="component" value="Unassembled WGS sequence"/>
</dbReference>
<proteinExistence type="predicted"/>
<gene>
    <name evidence="3" type="ORF">Mterra_03145</name>
</gene>
<evidence type="ECO:0000313" key="4">
    <source>
        <dbReference type="Proteomes" id="UP000265715"/>
    </source>
</evidence>
<dbReference type="PANTHER" id="PTHR22576">
    <property type="entry name" value="MUCOSA ASSOCIATED LYMPHOID TISSUE LYMPHOMA TRANSLOCATION PROTEIN 1/PARACASPASE"/>
    <property type="match status" value="1"/>
</dbReference>
<keyword evidence="4" id="KW-1185">Reference proteome</keyword>
<accession>A0A399EE67</accession>
<comment type="caution">
    <text evidence="3">The sequence shown here is derived from an EMBL/GenBank/DDBJ whole genome shotgun (WGS) entry which is preliminary data.</text>
</comment>
<dbReference type="Gene3D" id="3.40.50.1460">
    <property type="match status" value="1"/>
</dbReference>
<dbReference type="Pfam" id="PF00656">
    <property type="entry name" value="Peptidase_C14"/>
    <property type="match status" value="1"/>
</dbReference>
<feature type="signal peptide" evidence="1">
    <location>
        <begin position="1"/>
        <end position="17"/>
    </location>
</feature>
<dbReference type="InterPro" id="IPR029030">
    <property type="entry name" value="Caspase-like_dom_sf"/>
</dbReference>
<dbReference type="RefSeq" id="WP_170159706.1">
    <property type="nucleotide sequence ID" value="NZ_QXDL01000172.1"/>
</dbReference>
<dbReference type="EMBL" id="QXDL01000172">
    <property type="protein sequence ID" value="RIH81459.1"/>
    <property type="molecule type" value="Genomic_DNA"/>
</dbReference>
<name>A0A399EE67_9DEIN</name>
<feature type="chain" id="PRO_5017391381" evidence="1">
    <location>
        <begin position="18"/>
        <end position="401"/>
    </location>
</feature>